<dbReference type="PROSITE" id="PS50043">
    <property type="entry name" value="HTH_LUXR_2"/>
    <property type="match status" value="1"/>
</dbReference>
<dbReference type="Gene3D" id="1.25.40.10">
    <property type="entry name" value="Tetratricopeptide repeat domain"/>
    <property type="match status" value="2"/>
</dbReference>
<keyword evidence="2" id="KW-0067">ATP-binding</keyword>
<dbReference type="PANTHER" id="PTHR16305">
    <property type="entry name" value="TESTICULAR SOLUBLE ADENYLYL CYCLASE"/>
    <property type="match status" value="1"/>
</dbReference>
<dbReference type="InterPro" id="IPR041664">
    <property type="entry name" value="AAA_16"/>
</dbReference>
<dbReference type="GO" id="GO:0006355">
    <property type="term" value="P:regulation of DNA-templated transcription"/>
    <property type="evidence" value="ECO:0007669"/>
    <property type="project" value="InterPro"/>
</dbReference>
<dbReference type="Pfam" id="PF13191">
    <property type="entry name" value="AAA_16"/>
    <property type="match status" value="1"/>
</dbReference>
<dbReference type="RefSeq" id="WP_097328242.1">
    <property type="nucleotide sequence ID" value="NZ_OBDY01000035.1"/>
</dbReference>
<dbReference type="InterPro" id="IPR011990">
    <property type="entry name" value="TPR-like_helical_dom_sf"/>
</dbReference>
<reference evidence="4 5" key="1">
    <citation type="submission" date="2017-09" db="EMBL/GenBank/DDBJ databases">
        <authorList>
            <person name="Ehlers B."/>
            <person name="Leendertz F.H."/>
        </authorList>
    </citation>
    <scope>NUCLEOTIDE SEQUENCE [LARGE SCALE GENOMIC DNA]</scope>
    <source>
        <strain evidence="4 5">CGMCC 4.6857</strain>
    </source>
</reference>
<evidence type="ECO:0000259" key="3">
    <source>
        <dbReference type="PROSITE" id="PS50043"/>
    </source>
</evidence>
<dbReference type="Gene3D" id="1.10.10.10">
    <property type="entry name" value="Winged helix-like DNA-binding domain superfamily/Winged helix DNA-binding domain"/>
    <property type="match status" value="1"/>
</dbReference>
<dbReference type="Proteomes" id="UP000219612">
    <property type="component" value="Unassembled WGS sequence"/>
</dbReference>
<dbReference type="InterPro" id="IPR016032">
    <property type="entry name" value="Sig_transdc_resp-reg_C-effctor"/>
</dbReference>
<evidence type="ECO:0000313" key="4">
    <source>
        <dbReference type="EMBL" id="SNY69597.1"/>
    </source>
</evidence>
<dbReference type="SUPFAM" id="SSF48452">
    <property type="entry name" value="TPR-like"/>
    <property type="match status" value="1"/>
</dbReference>
<dbReference type="AlphaFoldDB" id="A0A285KCB4"/>
<keyword evidence="1" id="KW-0547">Nucleotide-binding</keyword>
<dbReference type="GO" id="GO:0005524">
    <property type="term" value="F:ATP binding"/>
    <property type="evidence" value="ECO:0007669"/>
    <property type="project" value="UniProtKB-KW"/>
</dbReference>
<dbReference type="EMBL" id="OBDY01000035">
    <property type="protein sequence ID" value="SNY69597.1"/>
    <property type="molecule type" value="Genomic_DNA"/>
</dbReference>
<dbReference type="GO" id="GO:0003677">
    <property type="term" value="F:DNA binding"/>
    <property type="evidence" value="ECO:0007669"/>
    <property type="project" value="InterPro"/>
</dbReference>
<dbReference type="GO" id="GO:0005737">
    <property type="term" value="C:cytoplasm"/>
    <property type="evidence" value="ECO:0007669"/>
    <property type="project" value="TreeGrafter"/>
</dbReference>
<evidence type="ECO:0000256" key="2">
    <source>
        <dbReference type="ARBA" id="ARBA00022840"/>
    </source>
</evidence>
<dbReference type="PANTHER" id="PTHR16305:SF35">
    <property type="entry name" value="TRANSCRIPTIONAL ACTIVATOR DOMAIN"/>
    <property type="match status" value="1"/>
</dbReference>
<dbReference type="SUPFAM" id="SSF52540">
    <property type="entry name" value="P-loop containing nucleoside triphosphate hydrolases"/>
    <property type="match status" value="1"/>
</dbReference>
<proteinExistence type="predicted"/>
<dbReference type="CDD" id="cd06170">
    <property type="entry name" value="LuxR_C_like"/>
    <property type="match status" value="1"/>
</dbReference>
<dbReference type="InterPro" id="IPR027417">
    <property type="entry name" value="P-loop_NTPase"/>
</dbReference>
<dbReference type="PRINTS" id="PR00038">
    <property type="entry name" value="HTHLUXR"/>
</dbReference>
<dbReference type="Pfam" id="PF00196">
    <property type="entry name" value="GerE"/>
    <property type="match status" value="1"/>
</dbReference>
<dbReference type="SMART" id="SM00421">
    <property type="entry name" value="HTH_LUXR"/>
    <property type="match status" value="1"/>
</dbReference>
<dbReference type="InterPro" id="IPR000792">
    <property type="entry name" value="Tscrpt_reg_LuxR_C"/>
</dbReference>
<dbReference type="Gene3D" id="3.40.50.300">
    <property type="entry name" value="P-loop containing nucleotide triphosphate hydrolases"/>
    <property type="match status" value="1"/>
</dbReference>
<accession>A0A285KCB4</accession>
<dbReference type="SUPFAM" id="SSF46894">
    <property type="entry name" value="C-terminal effector domain of the bipartite response regulators"/>
    <property type="match status" value="1"/>
</dbReference>
<sequence length="936" mass="98311">MARRPRVVAAAWPQPAVMVERVRELAALRACLREAGEGAARVVVVEGAAGIGKTALLQAARDRALDDGLRVLATRVPHLSTAAPYELLRRLLGPEVDRLGGPTALSGAAAFAAPLFTPGATVAAGVDYGCQWLLAGLADQGPLLLVIDDAHWADADSLRVVVDAAEDLQQAPIAIIVTARPETGTVAEPLLARLATLDWASVVHPAPLSEAGVATLLRYTFGHDTDAAFTAACAQASGGNVFYLRELVRPLKAAGLSPDALTPADLSATGPAALAHTMRWRLGELGPVATVVAQAAAVLGEDVPLADVAALAGVAAAPAGDAAAALRVSSILARTDPVAFLHPLLRAAVEQTTGPERLGRLHARAAALLTAAGAPASRIAEHLLHAPPTGAPEVVGLLLDEARRDLDAGSVGAARRLLVRAIAEPPAPALRPEVLAALATAERATGATAEALSHLTEVVDTGGREVALGALADLLELLYDLGDHEAAVKLHRRAFDAEPYGDTAAEVRVRAALLLHVANGHAEQAPDRLVGVDVAALPIGSGEERRLLLCAAIHHRSTGRCSPEEFVRHLSRVVEDLPSNRPLTYCEVLAALEATAFLASAEAMGEAEAILTRLQPEVARLRRVSPELQAEWSHRTILNSLRCGRFEEALTRLSEAEAFAARHGLPMYASLASYARGCTELERGDYPEAALHLLNGNTDVPFVGALGELLCGRPAEALARLGLPEAPGAPVTEAEITHEAHLVASHAYERLGDRVRALREADRELLIRRRHGPSYRLALALRRRSSFAPAREAVELLAEAVTVCAGTPRLPVLARVRASHGAALRRAGRLREARAELAAALDLAVQVGMDRLAGHLADEIRAAGGRPRRTRVTGVASLTAGQAAVAKLAAGGCTNREIAEHLYITIKTVETHLNAVYRKLAVPGREHLTQFSGSLP</sequence>
<protein>
    <submittedName>
        <fullName evidence="4">Regulatory protein, luxR family</fullName>
    </submittedName>
</protein>
<gene>
    <name evidence="4" type="ORF">SAMN05421748_13583</name>
</gene>
<organism evidence="4 5">
    <name type="scientific">Paractinoplanes atraurantiacus</name>
    <dbReference type="NCBI Taxonomy" id="1036182"/>
    <lineage>
        <taxon>Bacteria</taxon>
        <taxon>Bacillati</taxon>
        <taxon>Actinomycetota</taxon>
        <taxon>Actinomycetes</taxon>
        <taxon>Micromonosporales</taxon>
        <taxon>Micromonosporaceae</taxon>
        <taxon>Paractinoplanes</taxon>
    </lineage>
</organism>
<dbReference type="InterPro" id="IPR036388">
    <property type="entry name" value="WH-like_DNA-bd_sf"/>
</dbReference>
<keyword evidence="5" id="KW-1185">Reference proteome</keyword>
<dbReference type="PROSITE" id="PS00622">
    <property type="entry name" value="HTH_LUXR_1"/>
    <property type="match status" value="1"/>
</dbReference>
<feature type="domain" description="HTH luxR-type" evidence="3">
    <location>
        <begin position="871"/>
        <end position="936"/>
    </location>
</feature>
<dbReference type="OrthoDB" id="3178131at2"/>
<evidence type="ECO:0000313" key="5">
    <source>
        <dbReference type="Proteomes" id="UP000219612"/>
    </source>
</evidence>
<name>A0A285KCB4_9ACTN</name>
<evidence type="ECO:0000256" key="1">
    <source>
        <dbReference type="ARBA" id="ARBA00022741"/>
    </source>
</evidence>
<dbReference type="GO" id="GO:0004016">
    <property type="term" value="F:adenylate cyclase activity"/>
    <property type="evidence" value="ECO:0007669"/>
    <property type="project" value="TreeGrafter"/>
</dbReference>